<comment type="caution">
    <text evidence="1">The sequence shown here is derived from an EMBL/GenBank/DDBJ whole genome shotgun (WGS) entry which is preliminary data.</text>
</comment>
<sequence>MKQLTSFFADESIRWKFNPPAAPHFGGLWEEAIKSAKLHLKRTIGKQILTYEEFLTLIIQIEACLNSRPLCLISDDPSENSVLTPGHFIIGTALTTIPEENLIDEKISSLKRWKLTQQLFQSF</sequence>
<dbReference type="InterPro" id="IPR036397">
    <property type="entry name" value="RNaseH_sf"/>
</dbReference>
<protein>
    <recommendedName>
        <fullName evidence="3">Integrase catalytic domain-containing protein</fullName>
    </recommendedName>
</protein>
<dbReference type="OrthoDB" id="6423597at2759"/>
<accession>A0A4Y2ANF4</accession>
<evidence type="ECO:0000313" key="2">
    <source>
        <dbReference type="Proteomes" id="UP000499080"/>
    </source>
</evidence>
<evidence type="ECO:0008006" key="3">
    <source>
        <dbReference type="Google" id="ProtNLM"/>
    </source>
</evidence>
<dbReference type="GO" id="GO:0003676">
    <property type="term" value="F:nucleic acid binding"/>
    <property type="evidence" value="ECO:0007669"/>
    <property type="project" value="InterPro"/>
</dbReference>
<proteinExistence type="predicted"/>
<dbReference type="Proteomes" id="UP000499080">
    <property type="component" value="Unassembled WGS sequence"/>
</dbReference>
<name>A0A4Y2ANF4_ARAVE</name>
<reference evidence="1 2" key="1">
    <citation type="journal article" date="2019" name="Sci. Rep.">
        <title>Orb-weaving spider Araneus ventricosus genome elucidates the spidroin gene catalogue.</title>
        <authorList>
            <person name="Kono N."/>
            <person name="Nakamura H."/>
            <person name="Ohtoshi R."/>
            <person name="Moran D.A.P."/>
            <person name="Shinohara A."/>
            <person name="Yoshida Y."/>
            <person name="Fujiwara M."/>
            <person name="Mori M."/>
            <person name="Tomita M."/>
            <person name="Arakawa K."/>
        </authorList>
    </citation>
    <scope>NUCLEOTIDE SEQUENCE [LARGE SCALE GENOMIC DNA]</scope>
</reference>
<dbReference type="EMBL" id="BGPR01000024">
    <property type="protein sequence ID" value="GBL81037.1"/>
    <property type="molecule type" value="Genomic_DNA"/>
</dbReference>
<keyword evidence="2" id="KW-1185">Reference proteome</keyword>
<dbReference type="AlphaFoldDB" id="A0A4Y2ANF4"/>
<organism evidence="1 2">
    <name type="scientific">Araneus ventricosus</name>
    <name type="common">Orbweaver spider</name>
    <name type="synonym">Epeira ventricosa</name>
    <dbReference type="NCBI Taxonomy" id="182803"/>
    <lineage>
        <taxon>Eukaryota</taxon>
        <taxon>Metazoa</taxon>
        <taxon>Ecdysozoa</taxon>
        <taxon>Arthropoda</taxon>
        <taxon>Chelicerata</taxon>
        <taxon>Arachnida</taxon>
        <taxon>Araneae</taxon>
        <taxon>Araneomorphae</taxon>
        <taxon>Entelegynae</taxon>
        <taxon>Araneoidea</taxon>
        <taxon>Araneidae</taxon>
        <taxon>Araneus</taxon>
    </lineage>
</organism>
<dbReference type="Gene3D" id="3.30.420.10">
    <property type="entry name" value="Ribonuclease H-like superfamily/Ribonuclease H"/>
    <property type="match status" value="1"/>
</dbReference>
<evidence type="ECO:0000313" key="1">
    <source>
        <dbReference type="EMBL" id="GBL81037.1"/>
    </source>
</evidence>
<gene>
    <name evidence="1" type="ORF">AVEN_83116_1</name>
</gene>
<dbReference type="PANTHER" id="PTHR47331">
    <property type="entry name" value="PHD-TYPE DOMAIN-CONTAINING PROTEIN"/>
    <property type="match status" value="1"/>
</dbReference>